<dbReference type="HOGENOM" id="CLU_188573_0_0_1"/>
<sequence>MFEGNFSLSYLVKFSFQELTTEKDADAVEAWFKDKDVSKFNLALAQSLDTIRANAKWLERSKDDVADWLKKSKL</sequence>
<dbReference type="Pfam" id="PF11838">
    <property type="entry name" value="ERAP1_C"/>
    <property type="match status" value="1"/>
</dbReference>
<protein>
    <recommendedName>
        <fullName evidence="1">ERAP1-like C-terminal domain-containing protein</fullName>
    </recommendedName>
</protein>
<keyword evidence="3" id="KW-1185">Reference proteome</keyword>
<evidence type="ECO:0000259" key="1">
    <source>
        <dbReference type="Pfam" id="PF11838"/>
    </source>
</evidence>
<dbReference type="Gene3D" id="1.25.50.20">
    <property type="match status" value="1"/>
</dbReference>
<accession>A0A0C3Q186</accession>
<feature type="domain" description="ERAP1-like C-terminal" evidence="1">
    <location>
        <begin position="2"/>
        <end position="53"/>
    </location>
</feature>
<dbReference type="AlphaFoldDB" id="A0A0C3Q186"/>
<evidence type="ECO:0000313" key="2">
    <source>
        <dbReference type="EMBL" id="KIO15899.1"/>
    </source>
</evidence>
<reference evidence="2 3" key="1">
    <citation type="submission" date="2014-04" db="EMBL/GenBank/DDBJ databases">
        <authorList>
            <consortium name="DOE Joint Genome Institute"/>
            <person name="Kuo A."/>
            <person name="Girlanda M."/>
            <person name="Perotto S."/>
            <person name="Kohler A."/>
            <person name="Nagy L.G."/>
            <person name="Floudas D."/>
            <person name="Copeland A."/>
            <person name="Barry K.W."/>
            <person name="Cichocki N."/>
            <person name="Veneault-Fourrey C."/>
            <person name="LaButti K."/>
            <person name="Lindquist E.A."/>
            <person name="Lipzen A."/>
            <person name="Lundell T."/>
            <person name="Morin E."/>
            <person name="Murat C."/>
            <person name="Sun H."/>
            <person name="Tunlid A."/>
            <person name="Henrissat B."/>
            <person name="Grigoriev I.V."/>
            <person name="Hibbett D.S."/>
            <person name="Martin F."/>
            <person name="Nordberg H.P."/>
            <person name="Cantor M.N."/>
            <person name="Hua S.X."/>
        </authorList>
    </citation>
    <scope>NUCLEOTIDE SEQUENCE [LARGE SCALE GENOMIC DNA]</scope>
    <source>
        <strain evidence="2 3">MUT 4182</strain>
    </source>
</reference>
<gene>
    <name evidence="2" type="ORF">M407DRAFT_34482</name>
</gene>
<dbReference type="Proteomes" id="UP000054248">
    <property type="component" value="Unassembled WGS sequence"/>
</dbReference>
<dbReference type="STRING" id="1051891.A0A0C3Q186"/>
<evidence type="ECO:0000313" key="3">
    <source>
        <dbReference type="Proteomes" id="UP000054248"/>
    </source>
</evidence>
<dbReference type="InterPro" id="IPR024571">
    <property type="entry name" value="ERAP1-like_C_dom"/>
</dbReference>
<proteinExistence type="predicted"/>
<dbReference type="OrthoDB" id="10031169at2759"/>
<name>A0A0C3Q186_9AGAM</name>
<organism evidence="2 3">
    <name type="scientific">Tulasnella calospora MUT 4182</name>
    <dbReference type="NCBI Taxonomy" id="1051891"/>
    <lineage>
        <taxon>Eukaryota</taxon>
        <taxon>Fungi</taxon>
        <taxon>Dikarya</taxon>
        <taxon>Basidiomycota</taxon>
        <taxon>Agaricomycotina</taxon>
        <taxon>Agaricomycetes</taxon>
        <taxon>Cantharellales</taxon>
        <taxon>Tulasnellaceae</taxon>
        <taxon>Tulasnella</taxon>
    </lineage>
</organism>
<dbReference type="EMBL" id="KN823761">
    <property type="protein sequence ID" value="KIO15899.1"/>
    <property type="molecule type" value="Genomic_DNA"/>
</dbReference>
<reference evidence="3" key="2">
    <citation type="submission" date="2015-01" db="EMBL/GenBank/DDBJ databases">
        <title>Evolutionary Origins and Diversification of the Mycorrhizal Mutualists.</title>
        <authorList>
            <consortium name="DOE Joint Genome Institute"/>
            <consortium name="Mycorrhizal Genomics Consortium"/>
            <person name="Kohler A."/>
            <person name="Kuo A."/>
            <person name="Nagy L.G."/>
            <person name="Floudas D."/>
            <person name="Copeland A."/>
            <person name="Barry K.W."/>
            <person name="Cichocki N."/>
            <person name="Veneault-Fourrey C."/>
            <person name="LaButti K."/>
            <person name="Lindquist E.A."/>
            <person name="Lipzen A."/>
            <person name="Lundell T."/>
            <person name="Morin E."/>
            <person name="Murat C."/>
            <person name="Riley R."/>
            <person name="Ohm R."/>
            <person name="Sun H."/>
            <person name="Tunlid A."/>
            <person name="Henrissat B."/>
            <person name="Grigoriev I.V."/>
            <person name="Hibbett D.S."/>
            <person name="Martin F."/>
        </authorList>
    </citation>
    <scope>NUCLEOTIDE SEQUENCE [LARGE SCALE GENOMIC DNA]</scope>
    <source>
        <strain evidence="3">MUT 4182</strain>
    </source>
</reference>